<evidence type="ECO:0000256" key="5">
    <source>
        <dbReference type="RuleBase" id="RU004478"/>
    </source>
</evidence>
<dbReference type="GO" id="GO:0051082">
    <property type="term" value="F:unfolded protein binding"/>
    <property type="evidence" value="ECO:0007669"/>
    <property type="project" value="TreeGrafter"/>
</dbReference>
<evidence type="ECO:0000256" key="6">
    <source>
        <dbReference type="SAM" id="MobiDB-lite"/>
    </source>
</evidence>
<dbReference type="InterPro" id="IPR013805">
    <property type="entry name" value="GrpE_CC"/>
</dbReference>
<evidence type="ECO:0000256" key="1">
    <source>
        <dbReference type="ARBA" id="ARBA00009054"/>
    </source>
</evidence>
<comment type="similarity">
    <text evidence="1 3 5">Belongs to the GrpE family.</text>
</comment>
<accession>A0A9D5RB13</accession>
<dbReference type="GO" id="GO:0006457">
    <property type="term" value="P:protein folding"/>
    <property type="evidence" value="ECO:0007669"/>
    <property type="project" value="InterPro"/>
</dbReference>
<dbReference type="EMBL" id="JADCKB010000006">
    <property type="protein sequence ID" value="MBE5039598.1"/>
    <property type="molecule type" value="Genomic_DNA"/>
</dbReference>
<evidence type="ECO:0000313" key="7">
    <source>
        <dbReference type="EMBL" id="MBE5039598.1"/>
    </source>
</evidence>
<gene>
    <name evidence="3 7" type="primary">grpE</name>
    <name evidence="7" type="ORF">INF28_03865</name>
</gene>
<dbReference type="PANTHER" id="PTHR21237:SF23">
    <property type="entry name" value="GRPE PROTEIN HOMOLOG, MITOCHONDRIAL"/>
    <property type="match status" value="1"/>
</dbReference>
<sequence length="194" mass="21842">MSKKQQEEKKADAQEQTTAEKETETQPEEKEKETQNETDEKEVKNEQTALQKAEESIANLTDRLMRTAAEFDNYKKRSAREKDEVYSVAVCDTINKLLPVLDNLERAVSAGEDTGDCGSVLDGVKMIKKQFEDALQEIGVAPIDAVGTSFDPEKHNAVMTAESDQDENTVLEEFMKGYVYKDKVVRHSMVKVSN</sequence>
<evidence type="ECO:0000256" key="2">
    <source>
        <dbReference type="ARBA" id="ARBA00023186"/>
    </source>
</evidence>
<dbReference type="GO" id="GO:0051087">
    <property type="term" value="F:protein-folding chaperone binding"/>
    <property type="evidence" value="ECO:0007669"/>
    <property type="project" value="InterPro"/>
</dbReference>
<feature type="compositionally biased region" description="Basic and acidic residues" evidence="6">
    <location>
        <begin position="1"/>
        <end position="35"/>
    </location>
</feature>
<dbReference type="Gene3D" id="2.30.22.10">
    <property type="entry name" value="Head domain of nucleotide exchange factor GrpE"/>
    <property type="match status" value="1"/>
</dbReference>
<dbReference type="HAMAP" id="MF_01151">
    <property type="entry name" value="GrpE"/>
    <property type="match status" value="1"/>
</dbReference>
<organism evidence="7 8">
    <name type="scientific">Ructibacterium gallinarum</name>
    <dbReference type="NCBI Taxonomy" id="2779355"/>
    <lineage>
        <taxon>Bacteria</taxon>
        <taxon>Bacillati</taxon>
        <taxon>Bacillota</taxon>
        <taxon>Clostridia</taxon>
        <taxon>Eubacteriales</taxon>
        <taxon>Oscillospiraceae</taxon>
        <taxon>Ructibacterium</taxon>
    </lineage>
</organism>
<comment type="subunit">
    <text evidence="3">Homodimer.</text>
</comment>
<dbReference type="RefSeq" id="WP_226392161.1">
    <property type="nucleotide sequence ID" value="NZ_JADCKB010000006.1"/>
</dbReference>
<dbReference type="GO" id="GO:0042803">
    <property type="term" value="F:protein homodimerization activity"/>
    <property type="evidence" value="ECO:0007669"/>
    <property type="project" value="InterPro"/>
</dbReference>
<feature type="region of interest" description="Disordered" evidence="6">
    <location>
        <begin position="1"/>
        <end position="56"/>
    </location>
</feature>
<comment type="function">
    <text evidence="3 4">Participates actively in the response to hyperosmotic and heat shock by preventing the aggregation of stress-denatured proteins, in association with DnaK and GrpE. It is the nucleotide exchange factor for DnaK and may function as a thermosensor. Unfolded proteins bind initially to DnaJ; upon interaction with the DnaJ-bound protein, DnaK hydrolyzes its bound ATP, resulting in the formation of a stable complex. GrpE releases ADP from DnaK; ATP binding to DnaK triggers the release of the substrate protein, thus completing the reaction cycle. Several rounds of ATP-dependent interactions between DnaJ, DnaK and GrpE are required for fully efficient folding.</text>
</comment>
<reference evidence="7" key="1">
    <citation type="submission" date="2020-10" db="EMBL/GenBank/DDBJ databases">
        <title>ChiBAC.</title>
        <authorList>
            <person name="Zenner C."/>
            <person name="Hitch T.C.A."/>
            <person name="Clavel T."/>
        </authorList>
    </citation>
    <scope>NUCLEOTIDE SEQUENCE</scope>
    <source>
        <strain evidence="7">DSM 107454</strain>
    </source>
</reference>
<dbReference type="SUPFAM" id="SSF58014">
    <property type="entry name" value="Coiled-coil domain of nucleotide exchange factor GrpE"/>
    <property type="match status" value="1"/>
</dbReference>
<proteinExistence type="inferred from homology"/>
<dbReference type="GO" id="GO:0005737">
    <property type="term" value="C:cytoplasm"/>
    <property type="evidence" value="ECO:0007669"/>
    <property type="project" value="UniProtKB-SubCell"/>
</dbReference>
<dbReference type="InterPro" id="IPR000740">
    <property type="entry name" value="GrpE"/>
</dbReference>
<dbReference type="CDD" id="cd00446">
    <property type="entry name" value="GrpE"/>
    <property type="match status" value="1"/>
</dbReference>
<dbReference type="NCBIfam" id="NF010738">
    <property type="entry name" value="PRK14140.1"/>
    <property type="match status" value="1"/>
</dbReference>
<dbReference type="PANTHER" id="PTHR21237">
    <property type="entry name" value="GRPE PROTEIN"/>
    <property type="match status" value="1"/>
</dbReference>
<name>A0A9D5RB13_9FIRM</name>
<dbReference type="GO" id="GO:0000774">
    <property type="term" value="F:adenyl-nucleotide exchange factor activity"/>
    <property type="evidence" value="ECO:0007669"/>
    <property type="project" value="InterPro"/>
</dbReference>
<comment type="caution">
    <text evidence="7">The sequence shown here is derived from an EMBL/GenBank/DDBJ whole genome shotgun (WGS) entry which is preliminary data.</text>
</comment>
<dbReference type="AlphaFoldDB" id="A0A9D5RB13"/>
<evidence type="ECO:0000313" key="8">
    <source>
        <dbReference type="Proteomes" id="UP000806542"/>
    </source>
</evidence>
<dbReference type="InterPro" id="IPR009012">
    <property type="entry name" value="GrpE_head"/>
</dbReference>
<comment type="subcellular location">
    <subcellularLocation>
        <location evidence="3">Cytoplasm</location>
    </subcellularLocation>
</comment>
<evidence type="ECO:0000256" key="4">
    <source>
        <dbReference type="RuleBase" id="RU000639"/>
    </source>
</evidence>
<dbReference type="SUPFAM" id="SSF51064">
    <property type="entry name" value="Head domain of nucleotide exchange factor GrpE"/>
    <property type="match status" value="1"/>
</dbReference>
<dbReference type="Gene3D" id="3.90.20.20">
    <property type="match status" value="1"/>
</dbReference>
<dbReference type="Pfam" id="PF01025">
    <property type="entry name" value="GrpE"/>
    <property type="match status" value="1"/>
</dbReference>
<dbReference type="Proteomes" id="UP000806542">
    <property type="component" value="Unassembled WGS sequence"/>
</dbReference>
<keyword evidence="3" id="KW-0963">Cytoplasm</keyword>
<keyword evidence="8" id="KW-1185">Reference proteome</keyword>
<evidence type="ECO:0000256" key="3">
    <source>
        <dbReference type="HAMAP-Rule" id="MF_01151"/>
    </source>
</evidence>
<keyword evidence="2 3" id="KW-0143">Chaperone</keyword>
<dbReference type="PROSITE" id="PS01071">
    <property type="entry name" value="GRPE"/>
    <property type="match status" value="1"/>
</dbReference>
<keyword evidence="3 4" id="KW-0346">Stress response</keyword>
<dbReference type="PRINTS" id="PR00773">
    <property type="entry name" value="GRPEPROTEIN"/>
</dbReference>
<protein>
    <recommendedName>
        <fullName evidence="3 4">Protein GrpE</fullName>
    </recommendedName>
    <alternativeName>
        <fullName evidence="3">HSP-70 cofactor</fullName>
    </alternativeName>
</protein>